<dbReference type="PANTHER" id="PTHR23315:SF256">
    <property type="entry name" value="ARM REPEAT SUPERFAMILY PROTEIN"/>
    <property type="match status" value="1"/>
</dbReference>
<dbReference type="InterPro" id="IPR000225">
    <property type="entry name" value="Armadillo"/>
</dbReference>
<evidence type="ECO:0000313" key="4">
    <source>
        <dbReference type="EMBL" id="KAK1395166.1"/>
    </source>
</evidence>
<dbReference type="Pfam" id="PF00514">
    <property type="entry name" value="Arm"/>
    <property type="match status" value="1"/>
</dbReference>
<evidence type="ECO:0000256" key="2">
    <source>
        <dbReference type="ARBA" id="ARBA00022786"/>
    </source>
</evidence>
<dbReference type="InterPro" id="IPR016024">
    <property type="entry name" value="ARM-type_fold"/>
</dbReference>
<organism evidence="4 5">
    <name type="scientific">Heracleum sosnowskyi</name>
    <dbReference type="NCBI Taxonomy" id="360622"/>
    <lineage>
        <taxon>Eukaryota</taxon>
        <taxon>Viridiplantae</taxon>
        <taxon>Streptophyta</taxon>
        <taxon>Embryophyta</taxon>
        <taxon>Tracheophyta</taxon>
        <taxon>Spermatophyta</taxon>
        <taxon>Magnoliopsida</taxon>
        <taxon>eudicotyledons</taxon>
        <taxon>Gunneridae</taxon>
        <taxon>Pentapetalae</taxon>
        <taxon>asterids</taxon>
        <taxon>campanulids</taxon>
        <taxon>Apiales</taxon>
        <taxon>Apiaceae</taxon>
        <taxon>Apioideae</taxon>
        <taxon>apioid superclade</taxon>
        <taxon>Tordylieae</taxon>
        <taxon>Tordyliinae</taxon>
        <taxon>Heracleum</taxon>
    </lineage>
</organism>
<reference evidence="4" key="1">
    <citation type="submission" date="2023-02" db="EMBL/GenBank/DDBJ databases">
        <title>Genome of toxic invasive species Heracleum sosnowskyi carries increased number of genes despite the absence of recent whole-genome duplications.</title>
        <authorList>
            <person name="Schelkunov M."/>
            <person name="Shtratnikova V."/>
            <person name="Makarenko M."/>
            <person name="Klepikova A."/>
            <person name="Omelchenko D."/>
            <person name="Novikova G."/>
            <person name="Obukhova E."/>
            <person name="Bogdanov V."/>
            <person name="Penin A."/>
            <person name="Logacheva M."/>
        </authorList>
    </citation>
    <scope>NUCLEOTIDE SEQUENCE</scope>
    <source>
        <strain evidence="4">Hsosn_3</strain>
        <tissue evidence="4">Leaf</tissue>
    </source>
</reference>
<sequence length="134" mass="14357">MVKNERISNLCTYLIILYVTRVSNDVVILVQHYRFIFLAPRNKVSIAAAGDVPPLVELLNIQSGNLRELATTAILTLSSALPNKPIIVASGAAPLLVQILSSASLQGRVDAVTALHNLSMCDEGPALVLDARLV</sequence>
<dbReference type="EMBL" id="JAUIZM010000003">
    <property type="protein sequence ID" value="KAK1395166.1"/>
    <property type="molecule type" value="Genomic_DNA"/>
</dbReference>
<dbReference type="PANTHER" id="PTHR23315">
    <property type="entry name" value="U BOX DOMAIN-CONTAINING"/>
    <property type="match status" value="1"/>
</dbReference>
<protein>
    <submittedName>
        <fullName evidence="4">Uncharacterized protein</fullName>
    </submittedName>
</protein>
<dbReference type="Gene3D" id="1.25.10.10">
    <property type="entry name" value="Leucine-rich Repeat Variant"/>
    <property type="match status" value="1"/>
</dbReference>
<feature type="repeat" description="ARM" evidence="3">
    <location>
        <begin position="50"/>
        <end position="92"/>
    </location>
</feature>
<name>A0AAD8J0P3_9APIA</name>
<proteinExistence type="predicted"/>
<gene>
    <name evidence="4" type="ORF">POM88_014222</name>
</gene>
<dbReference type="Proteomes" id="UP001237642">
    <property type="component" value="Unassembled WGS sequence"/>
</dbReference>
<keyword evidence="5" id="KW-1185">Reference proteome</keyword>
<dbReference type="PROSITE" id="PS50176">
    <property type="entry name" value="ARM_REPEAT"/>
    <property type="match status" value="1"/>
</dbReference>
<evidence type="ECO:0000256" key="3">
    <source>
        <dbReference type="PROSITE-ProRule" id="PRU00259"/>
    </source>
</evidence>
<accession>A0AAD8J0P3</accession>
<reference evidence="4" key="2">
    <citation type="submission" date="2023-05" db="EMBL/GenBank/DDBJ databases">
        <authorList>
            <person name="Schelkunov M.I."/>
        </authorList>
    </citation>
    <scope>NUCLEOTIDE SEQUENCE</scope>
    <source>
        <strain evidence="4">Hsosn_3</strain>
        <tissue evidence="4">Leaf</tissue>
    </source>
</reference>
<evidence type="ECO:0000256" key="1">
    <source>
        <dbReference type="ARBA" id="ARBA00022737"/>
    </source>
</evidence>
<keyword evidence="1" id="KW-0677">Repeat</keyword>
<comment type="caution">
    <text evidence="4">The sequence shown here is derived from an EMBL/GenBank/DDBJ whole genome shotgun (WGS) entry which is preliminary data.</text>
</comment>
<dbReference type="SUPFAM" id="SSF48371">
    <property type="entry name" value="ARM repeat"/>
    <property type="match status" value="1"/>
</dbReference>
<dbReference type="AlphaFoldDB" id="A0AAD8J0P3"/>
<dbReference type="SMART" id="SM00185">
    <property type="entry name" value="ARM"/>
    <property type="match status" value="2"/>
</dbReference>
<keyword evidence="2" id="KW-0833">Ubl conjugation pathway</keyword>
<evidence type="ECO:0000313" key="5">
    <source>
        <dbReference type="Proteomes" id="UP001237642"/>
    </source>
</evidence>
<dbReference type="InterPro" id="IPR011989">
    <property type="entry name" value="ARM-like"/>
</dbReference>